<evidence type="ECO:0000313" key="5">
    <source>
        <dbReference type="Proteomes" id="UP000274211"/>
    </source>
</evidence>
<protein>
    <submittedName>
        <fullName evidence="2">Uncharacterized protein</fullName>
    </submittedName>
</protein>
<gene>
    <name evidence="2" type="ORF">BBB52_00520</name>
    <name evidence="3" type="ORF">DOL88_05885</name>
</gene>
<dbReference type="EMBL" id="MAQE01000001">
    <property type="protein sequence ID" value="OBY53974.1"/>
    <property type="molecule type" value="Genomic_DNA"/>
</dbReference>
<reference evidence="2 4" key="1">
    <citation type="submission" date="2016-06" db="EMBL/GenBank/DDBJ databases">
        <title>Simultaneous identification of Haemophilus influenzae and Haemophilus haemolyticus using TaqMan real-time PCR.</title>
        <authorList>
            <person name="Price E.P."/>
            <person name="Sarovich D.S."/>
            <person name="Harris T."/>
            <person name="Spargo J.C."/>
            <person name="Nosworthy E."/>
            <person name="Beissbarth J."/>
            <person name="Smith-Vaughan H."/>
        </authorList>
    </citation>
    <scope>NUCLEOTIDE SEQUENCE [LARGE SCALE GENOMIC DNA]</scope>
    <source>
        <strain evidence="2 4">ATCC 7901</strain>
    </source>
</reference>
<accession>A0AAP7GY96</accession>
<comment type="caution">
    <text evidence="2">The sequence shown here is derived from an EMBL/GenBank/DDBJ whole genome shotgun (WGS) entry which is preliminary data.</text>
</comment>
<dbReference type="PROSITE" id="PS51257">
    <property type="entry name" value="PROKAR_LIPOPROTEIN"/>
    <property type="match status" value="1"/>
</dbReference>
<dbReference type="Proteomes" id="UP000274211">
    <property type="component" value="Unassembled WGS sequence"/>
</dbReference>
<reference evidence="3 5" key="2">
    <citation type="journal article" date="2019" name="J. Oral Microbiol.">
        <title>Role of OmpA1 and OmpA2 in Aggregatibacter actinomycetemcomitans and Aggregatibacter aphrophilus serum resistance.</title>
        <authorList>
            <person name="Lindholm M."/>
            <person name="Min Aung K."/>
            <person name="Nyunt Wai S."/>
            <person name="Oscarsson J."/>
        </authorList>
    </citation>
    <scope>NUCLEOTIDE SEQUENCE [LARGE SCALE GENOMIC DNA]</scope>
    <source>
        <strain evidence="3 5">HK83</strain>
    </source>
</reference>
<keyword evidence="5" id="KW-1185">Reference proteome</keyword>
<evidence type="ECO:0000313" key="2">
    <source>
        <dbReference type="EMBL" id="OBY53974.1"/>
    </source>
</evidence>
<dbReference type="Proteomes" id="UP000092746">
    <property type="component" value="Unassembled WGS sequence"/>
</dbReference>
<keyword evidence="1" id="KW-0472">Membrane</keyword>
<keyword evidence="1" id="KW-1133">Transmembrane helix</keyword>
<dbReference type="AlphaFoldDB" id="A0AAP7GY96"/>
<sequence>MYFDCFKVFINNVLCLIVSAVALACLIGFTVNLQILTLITKSRLNRCKFKHGLIYSLLILRRCHIFTFFNQIKIAYFF</sequence>
<organism evidence="2 4">
    <name type="scientific">Aggregatibacter aphrophilus</name>
    <name type="common">Haemophilus aphrophilus</name>
    <dbReference type="NCBI Taxonomy" id="732"/>
    <lineage>
        <taxon>Bacteria</taxon>
        <taxon>Pseudomonadati</taxon>
        <taxon>Pseudomonadota</taxon>
        <taxon>Gammaproteobacteria</taxon>
        <taxon>Pasteurellales</taxon>
        <taxon>Pasteurellaceae</taxon>
        <taxon>Aggregatibacter</taxon>
    </lineage>
</organism>
<evidence type="ECO:0000313" key="3">
    <source>
        <dbReference type="EMBL" id="RMW86006.1"/>
    </source>
</evidence>
<evidence type="ECO:0000256" key="1">
    <source>
        <dbReference type="SAM" id="Phobius"/>
    </source>
</evidence>
<keyword evidence="1" id="KW-0812">Transmembrane</keyword>
<dbReference type="EMBL" id="QMGS01000058">
    <property type="protein sequence ID" value="RMW86006.1"/>
    <property type="molecule type" value="Genomic_DNA"/>
</dbReference>
<proteinExistence type="predicted"/>
<evidence type="ECO:0000313" key="4">
    <source>
        <dbReference type="Proteomes" id="UP000092746"/>
    </source>
</evidence>
<name>A0AAP7GY96_AGGAP</name>
<feature type="transmembrane region" description="Helical" evidence="1">
    <location>
        <begin position="6"/>
        <end position="31"/>
    </location>
</feature>